<dbReference type="AlphaFoldDB" id="A0A9K3NDQ9"/>
<comment type="caution">
    <text evidence="1">The sequence shown here is derived from an EMBL/GenBank/DDBJ whole genome shotgun (WGS) entry which is preliminary data.</text>
</comment>
<reference evidence="1" key="1">
    <citation type="journal article" date="2017" name="Nature">
        <title>The sunflower genome provides insights into oil metabolism, flowering and Asterid evolution.</title>
        <authorList>
            <person name="Badouin H."/>
            <person name="Gouzy J."/>
            <person name="Grassa C.J."/>
            <person name="Murat F."/>
            <person name="Staton S.E."/>
            <person name="Cottret L."/>
            <person name="Lelandais-Briere C."/>
            <person name="Owens G.L."/>
            <person name="Carrere S."/>
            <person name="Mayjonade B."/>
            <person name="Legrand L."/>
            <person name="Gill N."/>
            <person name="Kane N.C."/>
            <person name="Bowers J.E."/>
            <person name="Hubner S."/>
            <person name="Bellec A."/>
            <person name="Berard A."/>
            <person name="Berges H."/>
            <person name="Blanchet N."/>
            <person name="Boniface M.C."/>
            <person name="Brunel D."/>
            <person name="Catrice O."/>
            <person name="Chaidir N."/>
            <person name="Claudel C."/>
            <person name="Donnadieu C."/>
            <person name="Faraut T."/>
            <person name="Fievet G."/>
            <person name="Helmstetter N."/>
            <person name="King M."/>
            <person name="Knapp S.J."/>
            <person name="Lai Z."/>
            <person name="Le Paslier M.C."/>
            <person name="Lippi Y."/>
            <person name="Lorenzon L."/>
            <person name="Mandel J.R."/>
            <person name="Marage G."/>
            <person name="Marchand G."/>
            <person name="Marquand E."/>
            <person name="Bret-Mestries E."/>
            <person name="Morien E."/>
            <person name="Nambeesan S."/>
            <person name="Nguyen T."/>
            <person name="Pegot-Espagnet P."/>
            <person name="Pouilly N."/>
            <person name="Raftis F."/>
            <person name="Sallet E."/>
            <person name="Schiex T."/>
            <person name="Thomas J."/>
            <person name="Vandecasteele C."/>
            <person name="Vares D."/>
            <person name="Vear F."/>
            <person name="Vautrin S."/>
            <person name="Crespi M."/>
            <person name="Mangin B."/>
            <person name="Burke J.M."/>
            <person name="Salse J."/>
            <person name="Munos S."/>
            <person name="Vincourt P."/>
            <person name="Rieseberg L.H."/>
            <person name="Langlade N.B."/>
        </authorList>
    </citation>
    <scope>NUCLEOTIDE SEQUENCE</scope>
    <source>
        <tissue evidence="1">Leaves</tissue>
    </source>
</reference>
<dbReference type="EMBL" id="MNCJ02000323">
    <property type="protein sequence ID" value="KAF5795848.1"/>
    <property type="molecule type" value="Genomic_DNA"/>
</dbReference>
<evidence type="ECO:0000313" key="1">
    <source>
        <dbReference type="EMBL" id="KAF5795848.1"/>
    </source>
</evidence>
<name>A0A9K3NDQ9_HELAN</name>
<dbReference type="Proteomes" id="UP000215914">
    <property type="component" value="Unassembled WGS sequence"/>
</dbReference>
<dbReference type="Gramene" id="mRNA:HanXRQr2_Chr08g0344491">
    <property type="protein sequence ID" value="mRNA:HanXRQr2_Chr08g0344491"/>
    <property type="gene ID" value="HanXRQr2_Chr08g0344491"/>
</dbReference>
<organism evidence="1 2">
    <name type="scientific">Helianthus annuus</name>
    <name type="common">Common sunflower</name>
    <dbReference type="NCBI Taxonomy" id="4232"/>
    <lineage>
        <taxon>Eukaryota</taxon>
        <taxon>Viridiplantae</taxon>
        <taxon>Streptophyta</taxon>
        <taxon>Embryophyta</taxon>
        <taxon>Tracheophyta</taxon>
        <taxon>Spermatophyta</taxon>
        <taxon>Magnoliopsida</taxon>
        <taxon>eudicotyledons</taxon>
        <taxon>Gunneridae</taxon>
        <taxon>Pentapetalae</taxon>
        <taxon>asterids</taxon>
        <taxon>campanulids</taxon>
        <taxon>Asterales</taxon>
        <taxon>Asteraceae</taxon>
        <taxon>Asteroideae</taxon>
        <taxon>Heliantheae alliance</taxon>
        <taxon>Heliantheae</taxon>
        <taxon>Helianthus</taxon>
    </lineage>
</organism>
<gene>
    <name evidence="1" type="ORF">HanXRQr2_Chr08g0344491</name>
</gene>
<keyword evidence="2" id="KW-1185">Reference proteome</keyword>
<accession>A0A9K3NDQ9</accession>
<sequence>MMSSIPYACLNELMMWRIMSRWMGALKANGLRGLNQVSEREYGRARLYMFGCFI</sequence>
<protein>
    <submittedName>
        <fullName evidence="1">Uncharacterized protein</fullName>
    </submittedName>
</protein>
<reference evidence="1" key="2">
    <citation type="submission" date="2020-06" db="EMBL/GenBank/DDBJ databases">
        <title>Helianthus annuus Genome sequencing and assembly Release 2.</title>
        <authorList>
            <person name="Gouzy J."/>
            <person name="Langlade N."/>
            <person name="Munos S."/>
        </authorList>
    </citation>
    <scope>NUCLEOTIDE SEQUENCE</scope>
    <source>
        <tissue evidence="1">Leaves</tissue>
    </source>
</reference>
<evidence type="ECO:0000313" key="2">
    <source>
        <dbReference type="Proteomes" id="UP000215914"/>
    </source>
</evidence>
<proteinExistence type="predicted"/>